<name>A0A976FJ67_BRELC</name>
<dbReference type="Gene3D" id="3.40.50.150">
    <property type="entry name" value="Vaccinia Virus protein VP39"/>
    <property type="match status" value="1"/>
</dbReference>
<keyword evidence="2" id="KW-0489">Methyltransferase</keyword>
<dbReference type="GO" id="GO:0005739">
    <property type="term" value="C:mitochondrion"/>
    <property type="evidence" value="ECO:0007669"/>
    <property type="project" value="TreeGrafter"/>
</dbReference>
<keyword evidence="6" id="KW-1185">Reference proteome</keyword>
<evidence type="ECO:0000256" key="2">
    <source>
        <dbReference type="ARBA" id="ARBA00022603"/>
    </source>
</evidence>
<dbReference type="EMBL" id="SHOA02000014">
    <property type="protein sequence ID" value="TDH67581.1"/>
    <property type="molecule type" value="Genomic_DNA"/>
</dbReference>
<proteinExistence type="inferred from homology"/>
<keyword evidence="4" id="KW-0949">S-adenosyl-L-methionine</keyword>
<evidence type="ECO:0008006" key="7">
    <source>
        <dbReference type="Google" id="ProtNLM"/>
    </source>
</evidence>
<comment type="caution">
    <text evidence="5">The sequence shown here is derived from an EMBL/GenBank/DDBJ whole genome shotgun (WGS) entry which is preliminary data.</text>
</comment>
<gene>
    <name evidence="5" type="ORF">CCR75_001884</name>
</gene>
<dbReference type="RefSeq" id="XP_067817080.1">
    <property type="nucleotide sequence ID" value="XM_067959985.1"/>
</dbReference>
<dbReference type="PANTHER" id="PTHR13610:SF11">
    <property type="entry name" value="METHYLTRANSFERASE DOMAIN-CONTAINING PROTEIN"/>
    <property type="match status" value="1"/>
</dbReference>
<evidence type="ECO:0000313" key="6">
    <source>
        <dbReference type="Proteomes" id="UP000294530"/>
    </source>
</evidence>
<reference evidence="5 6" key="1">
    <citation type="journal article" date="2021" name="Genome Biol.">
        <title>AFLAP: assembly-free linkage analysis pipeline using k-mers from genome sequencing data.</title>
        <authorList>
            <person name="Fletcher K."/>
            <person name="Zhang L."/>
            <person name="Gil J."/>
            <person name="Han R."/>
            <person name="Cavanaugh K."/>
            <person name="Michelmore R."/>
        </authorList>
    </citation>
    <scope>NUCLEOTIDE SEQUENCE [LARGE SCALE GENOMIC DNA]</scope>
    <source>
        <strain evidence="5 6">SF5</strain>
    </source>
</reference>
<evidence type="ECO:0000256" key="4">
    <source>
        <dbReference type="ARBA" id="ARBA00022691"/>
    </source>
</evidence>
<dbReference type="AlphaFoldDB" id="A0A976FJ67"/>
<evidence type="ECO:0000313" key="5">
    <source>
        <dbReference type="EMBL" id="TDH67581.1"/>
    </source>
</evidence>
<comment type="similarity">
    <text evidence="1">Belongs to the ANT/ATPSC lysine N-methyltransferase family.</text>
</comment>
<dbReference type="OrthoDB" id="66144at2759"/>
<accession>A0A976FJ67</accession>
<dbReference type="GeneID" id="94345656"/>
<dbReference type="InterPro" id="IPR029063">
    <property type="entry name" value="SAM-dependent_MTases_sf"/>
</dbReference>
<dbReference type="Proteomes" id="UP000294530">
    <property type="component" value="Unassembled WGS sequence"/>
</dbReference>
<dbReference type="InterPro" id="IPR026170">
    <property type="entry name" value="FAM173A/B"/>
</dbReference>
<organism evidence="5 6">
    <name type="scientific">Bremia lactucae</name>
    <name type="common">Lettuce downy mildew</name>
    <dbReference type="NCBI Taxonomy" id="4779"/>
    <lineage>
        <taxon>Eukaryota</taxon>
        <taxon>Sar</taxon>
        <taxon>Stramenopiles</taxon>
        <taxon>Oomycota</taxon>
        <taxon>Peronosporomycetes</taxon>
        <taxon>Peronosporales</taxon>
        <taxon>Peronosporaceae</taxon>
        <taxon>Bremia</taxon>
    </lineage>
</organism>
<dbReference type="GO" id="GO:0016279">
    <property type="term" value="F:protein-lysine N-methyltransferase activity"/>
    <property type="evidence" value="ECO:0007669"/>
    <property type="project" value="InterPro"/>
</dbReference>
<dbReference type="PANTHER" id="PTHR13610">
    <property type="entry name" value="METHYLTRANSFERASE DOMAIN-CONTAINING PROTEIN"/>
    <property type="match status" value="1"/>
</dbReference>
<dbReference type="KEGG" id="blac:94345656"/>
<evidence type="ECO:0000256" key="1">
    <source>
        <dbReference type="ARBA" id="ARBA00010633"/>
    </source>
</evidence>
<dbReference type="GO" id="GO:0032259">
    <property type="term" value="P:methylation"/>
    <property type="evidence" value="ECO:0007669"/>
    <property type="project" value="UniProtKB-KW"/>
</dbReference>
<dbReference type="SUPFAM" id="SSF53335">
    <property type="entry name" value="S-adenosyl-L-methionine-dependent methyltransferases"/>
    <property type="match status" value="1"/>
</dbReference>
<protein>
    <recommendedName>
        <fullName evidence="7">DOT1 domain-containing protein</fullName>
    </recommendedName>
</protein>
<keyword evidence="3" id="KW-0808">Transferase</keyword>
<sequence>MSTCGVVKLQAQFRGNKSRRVHVKHDGETLLDIGSGDGRVVIEAAVRYPKLKLARGIELDEALVGLSNRRIIERTNQGNLYKSEMEQHCKQEKSALAVTTLSERTEIIHADFMDVNMTDADVVVLFFLPHIEIAHTLQNKLRPGTRVVTYVFQIAQWKPMRTVLTVPFMTARGSSSIFLYKVPSTK</sequence>
<evidence type="ECO:0000256" key="3">
    <source>
        <dbReference type="ARBA" id="ARBA00022679"/>
    </source>
</evidence>
<dbReference type="GO" id="GO:1905706">
    <property type="term" value="P:regulation of mitochondrial ATP synthesis coupled proton transport"/>
    <property type="evidence" value="ECO:0007669"/>
    <property type="project" value="TreeGrafter"/>
</dbReference>